<feature type="region of interest" description="Disordered" evidence="1">
    <location>
        <begin position="265"/>
        <end position="301"/>
    </location>
</feature>
<proteinExistence type="predicted"/>
<feature type="domain" description="DUF3152" evidence="3">
    <location>
        <begin position="318"/>
        <end position="498"/>
    </location>
</feature>
<reference evidence="5" key="1">
    <citation type="submission" date="2023-07" db="EMBL/GenBank/DDBJ databases">
        <title>30 novel species of actinomycetes from the DSMZ collection.</title>
        <authorList>
            <person name="Nouioui I."/>
        </authorList>
    </citation>
    <scope>NUCLEOTIDE SEQUENCE [LARGE SCALE GENOMIC DNA]</scope>
    <source>
        <strain evidence="5">DSM 42041</strain>
    </source>
</reference>
<accession>A0ABU2NM12</accession>
<keyword evidence="2" id="KW-0812">Transmembrane</keyword>
<feature type="compositionally biased region" description="Pro residues" evidence="1">
    <location>
        <begin position="64"/>
        <end position="80"/>
    </location>
</feature>
<organism evidence="4 5">
    <name type="scientific">Streptomyces hazeniae</name>
    <dbReference type="NCBI Taxonomy" id="3075538"/>
    <lineage>
        <taxon>Bacteria</taxon>
        <taxon>Bacillati</taxon>
        <taxon>Actinomycetota</taxon>
        <taxon>Actinomycetes</taxon>
        <taxon>Kitasatosporales</taxon>
        <taxon>Streptomycetaceae</taxon>
        <taxon>Streptomyces</taxon>
    </lineage>
</organism>
<dbReference type="InterPro" id="IPR024079">
    <property type="entry name" value="MetalloPept_cat_dom_sf"/>
</dbReference>
<sequence>MGRHSRKRNAPPETPARTVPEAGPVVGAQPWATGGPDGAAAARPAPPPGSSGPFASGSVRRPAVPRPYPGERPAGAPYPGPAAYGTPPGGTPQARGGHPQHREPGGGWGDGPATGPTPTVAAPRSGGPPPGAPRSGAAPGPRYGPRQDYLDAFDDDVFAAGPASRSAPPPEMPGRRASGAAGGGHGAPPPRAEDPWDSALPGPDGDPRGDGEHGHGHDHDDDPETGPQRARTKGRTFTGVAAAAVTTVLAIVVAGQVTGLEQRGDNRAAAAGAGEARGDDGESSRRAPRPTPSDTQAARPLTYAERIATVLPLDPDLHGTGEFSTVKGREEGEGRGEVVRYRVEVEKELPLDAELFAEAVHRTLNDDRSWAHDGARSFQRVASDDADFVITLASPGTTGAWCAKSGLDTTVQNVSCDSAATDRIMINAWRWAQGSETFGDDRVREYREMLINHEVGHRLGLGHRFCGSDGALAPVMMQQTKTLTTGAATCRPNAWPHPEKDG</sequence>
<dbReference type="RefSeq" id="WP_311671945.1">
    <property type="nucleotide sequence ID" value="NZ_JAVREQ010000002.1"/>
</dbReference>
<keyword evidence="2" id="KW-0472">Membrane</keyword>
<evidence type="ECO:0000256" key="2">
    <source>
        <dbReference type="SAM" id="Phobius"/>
    </source>
</evidence>
<keyword evidence="5" id="KW-1185">Reference proteome</keyword>
<evidence type="ECO:0000313" key="5">
    <source>
        <dbReference type="Proteomes" id="UP001183414"/>
    </source>
</evidence>
<dbReference type="Proteomes" id="UP001183414">
    <property type="component" value="Unassembled WGS sequence"/>
</dbReference>
<keyword evidence="2" id="KW-1133">Transmembrane helix</keyword>
<comment type="caution">
    <text evidence="4">The sequence shown here is derived from an EMBL/GenBank/DDBJ whole genome shotgun (WGS) entry which is preliminary data.</text>
</comment>
<evidence type="ECO:0000259" key="3">
    <source>
        <dbReference type="Pfam" id="PF11350"/>
    </source>
</evidence>
<dbReference type="EMBL" id="JAVREQ010000002">
    <property type="protein sequence ID" value="MDT0378024.1"/>
    <property type="molecule type" value="Genomic_DNA"/>
</dbReference>
<feature type="compositionally biased region" description="Basic and acidic residues" evidence="1">
    <location>
        <begin position="276"/>
        <end position="285"/>
    </location>
</feature>
<dbReference type="Pfam" id="PF11350">
    <property type="entry name" value="DUF3152"/>
    <property type="match status" value="1"/>
</dbReference>
<gene>
    <name evidence="4" type="ORF">RM572_04440</name>
</gene>
<evidence type="ECO:0000313" key="4">
    <source>
        <dbReference type="EMBL" id="MDT0378024.1"/>
    </source>
</evidence>
<dbReference type="SUPFAM" id="SSF55486">
    <property type="entry name" value="Metalloproteases ('zincins'), catalytic domain"/>
    <property type="match status" value="1"/>
</dbReference>
<feature type="transmembrane region" description="Helical" evidence="2">
    <location>
        <begin position="237"/>
        <end position="257"/>
    </location>
</feature>
<feature type="compositionally biased region" description="Low complexity" evidence="1">
    <location>
        <begin position="113"/>
        <end position="125"/>
    </location>
</feature>
<feature type="compositionally biased region" description="Basic and acidic residues" evidence="1">
    <location>
        <begin position="205"/>
        <end position="220"/>
    </location>
</feature>
<name>A0ABU2NM12_9ACTN</name>
<feature type="compositionally biased region" description="Low complexity" evidence="1">
    <location>
        <begin position="133"/>
        <end position="146"/>
    </location>
</feature>
<dbReference type="InterPro" id="IPR022603">
    <property type="entry name" value="DUF3152"/>
</dbReference>
<feature type="region of interest" description="Disordered" evidence="1">
    <location>
        <begin position="1"/>
        <end position="232"/>
    </location>
</feature>
<dbReference type="Gene3D" id="3.40.390.10">
    <property type="entry name" value="Collagenase (Catalytic Domain)"/>
    <property type="match status" value="1"/>
</dbReference>
<evidence type="ECO:0000256" key="1">
    <source>
        <dbReference type="SAM" id="MobiDB-lite"/>
    </source>
</evidence>
<protein>
    <submittedName>
        <fullName evidence="4">DUF3152 domain-containing protein</fullName>
    </submittedName>
</protein>